<dbReference type="InterPro" id="IPR050109">
    <property type="entry name" value="HTH-type_TetR-like_transc_reg"/>
</dbReference>
<dbReference type="EMBL" id="FNAD01000001">
    <property type="protein sequence ID" value="SDC94592.1"/>
    <property type="molecule type" value="Genomic_DNA"/>
</dbReference>
<keyword evidence="1" id="KW-0805">Transcription regulation</keyword>
<dbReference type="InterPro" id="IPR009057">
    <property type="entry name" value="Homeodomain-like_sf"/>
</dbReference>
<organism evidence="6 7">
    <name type="scientific">Glycomyces harbinensis</name>
    <dbReference type="NCBI Taxonomy" id="58114"/>
    <lineage>
        <taxon>Bacteria</taxon>
        <taxon>Bacillati</taxon>
        <taxon>Actinomycetota</taxon>
        <taxon>Actinomycetes</taxon>
        <taxon>Glycomycetales</taxon>
        <taxon>Glycomycetaceae</taxon>
        <taxon>Glycomyces</taxon>
    </lineage>
</organism>
<dbReference type="GO" id="GO:0000976">
    <property type="term" value="F:transcription cis-regulatory region binding"/>
    <property type="evidence" value="ECO:0007669"/>
    <property type="project" value="TreeGrafter"/>
</dbReference>
<evidence type="ECO:0000313" key="7">
    <source>
        <dbReference type="Proteomes" id="UP000198949"/>
    </source>
</evidence>
<dbReference type="OrthoDB" id="956698at2"/>
<dbReference type="RefSeq" id="WP_091027154.1">
    <property type="nucleotide sequence ID" value="NZ_FNAD01000001.1"/>
</dbReference>
<dbReference type="STRING" id="58114.SAMN05216270_10149"/>
<gene>
    <name evidence="6" type="ORF">SAMN05216270_10149</name>
</gene>
<dbReference type="Gene3D" id="1.10.357.10">
    <property type="entry name" value="Tetracycline Repressor, domain 2"/>
    <property type="match status" value="1"/>
</dbReference>
<keyword evidence="2 4" id="KW-0238">DNA-binding</keyword>
<dbReference type="PANTHER" id="PTHR30055:SF234">
    <property type="entry name" value="HTH-TYPE TRANSCRIPTIONAL REGULATOR BETI"/>
    <property type="match status" value="1"/>
</dbReference>
<dbReference type="InterPro" id="IPR001647">
    <property type="entry name" value="HTH_TetR"/>
</dbReference>
<evidence type="ECO:0000313" key="6">
    <source>
        <dbReference type="EMBL" id="SDC94592.1"/>
    </source>
</evidence>
<dbReference type="Gene3D" id="1.10.10.60">
    <property type="entry name" value="Homeodomain-like"/>
    <property type="match status" value="1"/>
</dbReference>
<reference evidence="7" key="1">
    <citation type="submission" date="2016-10" db="EMBL/GenBank/DDBJ databases">
        <authorList>
            <person name="Varghese N."/>
            <person name="Submissions S."/>
        </authorList>
    </citation>
    <scope>NUCLEOTIDE SEQUENCE [LARGE SCALE GENOMIC DNA]</scope>
    <source>
        <strain evidence="7">CGMCC 4.3516</strain>
    </source>
</reference>
<keyword evidence="7" id="KW-1185">Reference proteome</keyword>
<dbReference type="AlphaFoldDB" id="A0A1G6QQA5"/>
<evidence type="ECO:0000256" key="2">
    <source>
        <dbReference type="ARBA" id="ARBA00023125"/>
    </source>
</evidence>
<dbReference type="InterPro" id="IPR041347">
    <property type="entry name" value="MftR_C"/>
</dbReference>
<evidence type="ECO:0000256" key="1">
    <source>
        <dbReference type="ARBA" id="ARBA00023015"/>
    </source>
</evidence>
<dbReference type="PROSITE" id="PS50977">
    <property type="entry name" value="HTH_TETR_2"/>
    <property type="match status" value="1"/>
</dbReference>
<name>A0A1G6QQA5_9ACTN</name>
<dbReference type="Pfam" id="PF00440">
    <property type="entry name" value="TetR_N"/>
    <property type="match status" value="1"/>
</dbReference>
<dbReference type="Proteomes" id="UP000198949">
    <property type="component" value="Unassembled WGS sequence"/>
</dbReference>
<dbReference type="PANTHER" id="PTHR30055">
    <property type="entry name" value="HTH-TYPE TRANSCRIPTIONAL REGULATOR RUTR"/>
    <property type="match status" value="1"/>
</dbReference>
<keyword evidence="3" id="KW-0804">Transcription</keyword>
<sequence length="204" mass="22639">MDSDAAEPPGLQARKKLAAMHRIQDAALDLFEERGFDDVAIETVAAAAEVSPRTVYRYFGSKEMLVIWDEEDEFTLSPLTDQFAGADPIGALREALRAGFAAMSDADLRLIRRRVALIYRHPAIEAALILHAYEKSRAIVAAVPERGDRLETQVFVHAFIGGALGAIRHWCLNGFAEHPYECIDRALTLLEHGFTDPRKRATPP</sequence>
<dbReference type="PRINTS" id="PR00455">
    <property type="entry name" value="HTHTETR"/>
</dbReference>
<dbReference type="SUPFAM" id="SSF46689">
    <property type="entry name" value="Homeodomain-like"/>
    <property type="match status" value="1"/>
</dbReference>
<evidence type="ECO:0000256" key="4">
    <source>
        <dbReference type="PROSITE-ProRule" id="PRU00335"/>
    </source>
</evidence>
<accession>A0A1G6QQA5</accession>
<dbReference type="GO" id="GO:0003700">
    <property type="term" value="F:DNA-binding transcription factor activity"/>
    <property type="evidence" value="ECO:0007669"/>
    <property type="project" value="TreeGrafter"/>
</dbReference>
<protein>
    <submittedName>
        <fullName evidence="6">Transcriptional regulator, TetR family</fullName>
    </submittedName>
</protein>
<feature type="DNA-binding region" description="H-T-H motif" evidence="4">
    <location>
        <begin position="40"/>
        <end position="59"/>
    </location>
</feature>
<evidence type="ECO:0000259" key="5">
    <source>
        <dbReference type="PROSITE" id="PS50977"/>
    </source>
</evidence>
<feature type="domain" description="HTH tetR-type" evidence="5">
    <location>
        <begin position="17"/>
        <end position="77"/>
    </location>
</feature>
<dbReference type="Pfam" id="PF17754">
    <property type="entry name" value="TetR_C_14"/>
    <property type="match status" value="1"/>
</dbReference>
<evidence type="ECO:0000256" key="3">
    <source>
        <dbReference type="ARBA" id="ARBA00023163"/>
    </source>
</evidence>
<proteinExistence type="predicted"/>